<evidence type="ECO:0000256" key="1">
    <source>
        <dbReference type="SAM" id="Phobius"/>
    </source>
</evidence>
<dbReference type="Proteomes" id="UP000482487">
    <property type="component" value="Unassembled WGS sequence"/>
</dbReference>
<keyword evidence="1" id="KW-1133">Transmembrane helix</keyword>
<dbReference type="Pfam" id="PF07670">
    <property type="entry name" value="Gate"/>
    <property type="match status" value="1"/>
</dbReference>
<proteinExistence type="predicted"/>
<accession>A0A7C9IUI6</accession>
<evidence type="ECO:0000259" key="2">
    <source>
        <dbReference type="Pfam" id="PF07670"/>
    </source>
</evidence>
<evidence type="ECO:0000313" key="4">
    <source>
        <dbReference type="Proteomes" id="UP000482487"/>
    </source>
</evidence>
<dbReference type="InterPro" id="IPR011642">
    <property type="entry name" value="Gate_dom"/>
</dbReference>
<dbReference type="EMBL" id="WVUD01000001">
    <property type="protein sequence ID" value="MYL81542.1"/>
    <property type="molecule type" value="Genomic_DNA"/>
</dbReference>
<protein>
    <recommendedName>
        <fullName evidence="2">Nucleoside transporter/FeoB GTPase Gate domain-containing protein</fullName>
    </recommendedName>
</protein>
<feature type="transmembrane region" description="Helical" evidence="1">
    <location>
        <begin position="95"/>
        <end position="114"/>
    </location>
</feature>
<keyword evidence="1" id="KW-0812">Transmembrane</keyword>
<feature type="transmembrane region" description="Helical" evidence="1">
    <location>
        <begin position="135"/>
        <end position="163"/>
    </location>
</feature>
<name>A0A7C9IUI6_9BACT</name>
<dbReference type="OrthoDB" id="9797308at2"/>
<dbReference type="RefSeq" id="WP_160957673.1">
    <property type="nucleotide sequence ID" value="NZ_WVUD01000001.1"/>
</dbReference>
<sequence length="318" mass="33400">MERTFSSLPQAARAVVVDAGRICLDLFKVMVPILIAVKILKELGWITYLAKPLAPLMQLVGLPAECGLTWATAIANNLYAALAVHAALVPDMAPLTVAQATVIATMMLIAHNLFVEGAIAKRCGVGFWGQAILRLAGGLACGMLLNGVFSGLGLFTAPAPLLFSPSSDDATLATWALGEVKNLGLIYCVIAALVGTMRVLDALGVTRLFEKALMPFLRLMGIGGGAATITVIGLVMGLAYGGGLILHDVQKGKVEQRDVFSAISLMSLSHALIEDTLLMYLIGATMWGTFVGRLAFSLVVVAVLSRLMALLARPQAAV</sequence>
<feature type="transmembrane region" description="Helical" evidence="1">
    <location>
        <begin position="183"/>
        <end position="204"/>
    </location>
</feature>
<organism evidence="3 4">
    <name type="scientific">Solidesulfovibrio aerotolerans</name>
    <dbReference type="NCBI Taxonomy" id="295255"/>
    <lineage>
        <taxon>Bacteria</taxon>
        <taxon>Pseudomonadati</taxon>
        <taxon>Thermodesulfobacteriota</taxon>
        <taxon>Desulfovibrionia</taxon>
        <taxon>Desulfovibrionales</taxon>
        <taxon>Desulfovibrionaceae</taxon>
        <taxon>Solidesulfovibrio</taxon>
    </lineage>
</organism>
<feature type="transmembrane region" description="Helical" evidence="1">
    <location>
        <begin position="67"/>
        <end position="89"/>
    </location>
</feature>
<dbReference type="AlphaFoldDB" id="A0A7C9IUI6"/>
<feature type="transmembrane region" description="Helical" evidence="1">
    <location>
        <begin position="216"/>
        <end position="240"/>
    </location>
</feature>
<keyword evidence="1" id="KW-0472">Membrane</keyword>
<evidence type="ECO:0000313" key="3">
    <source>
        <dbReference type="EMBL" id="MYL81542.1"/>
    </source>
</evidence>
<comment type="caution">
    <text evidence="3">The sequence shown here is derived from an EMBL/GenBank/DDBJ whole genome shotgun (WGS) entry which is preliminary data.</text>
</comment>
<feature type="domain" description="Nucleoside transporter/FeoB GTPase Gate" evidence="2">
    <location>
        <begin position="24"/>
        <end position="110"/>
    </location>
</feature>
<keyword evidence="4" id="KW-1185">Reference proteome</keyword>
<gene>
    <name evidence="3" type="ORF">GTA51_00110</name>
</gene>
<reference evidence="3 4" key="1">
    <citation type="submission" date="2020-01" db="EMBL/GenBank/DDBJ databases">
        <title>Genome sequence of Desulfovibrio aerotolerans DSM 16695(T).</title>
        <authorList>
            <person name="Karnachuk O."/>
            <person name="Avakyan M."/>
            <person name="Mardanov A."/>
            <person name="Kadnikov V."/>
            <person name="Ravin N."/>
        </authorList>
    </citation>
    <scope>NUCLEOTIDE SEQUENCE [LARGE SCALE GENOMIC DNA]</scope>
    <source>
        <strain evidence="3 4">DSM 16695</strain>
    </source>
</reference>